<organism evidence="12 13">
    <name type="scientific">Cupriavidus basilensis OR16</name>
    <dbReference type="NCBI Taxonomy" id="1127483"/>
    <lineage>
        <taxon>Bacteria</taxon>
        <taxon>Pseudomonadati</taxon>
        <taxon>Pseudomonadota</taxon>
        <taxon>Betaproteobacteria</taxon>
        <taxon>Burkholderiales</taxon>
        <taxon>Burkholderiaceae</taxon>
        <taxon>Cupriavidus</taxon>
    </lineage>
</organism>
<dbReference type="Gene3D" id="6.10.340.10">
    <property type="match status" value="1"/>
</dbReference>
<dbReference type="PATRIC" id="fig|1127483.3.peg.3119"/>
<evidence type="ECO:0000313" key="13">
    <source>
        <dbReference type="Proteomes" id="UP000005808"/>
    </source>
</evidence>
<protein>
    <recommendedName>
        <fullName evidence="3">histidine kinase</fullName>
        <ecNumber evidence="3">2.7.13.3</ecNumber>
    </recommendedName>
</protein>
<reference evidence="12 13" key="1">
    <citation type="journal article" date="2012" name="J. Bacteriol.">
        <title>De Novo Genome Project of Cupriavidus basilensis OR16.</title>
        <authorList>
            <person name="Cserhati M."/>
            <person name="Kriszt B."/>
            <person name="Szoboszlay S."/>
            <person name="Toth A."/>
            <person name="Szabo I."/>
            <person name="Tancsics A."/>
            <person name="Nagy I."/>
            <person name="Horvath B."/>
            <person name="Nagy I."/>
            <person name="Kukolya J."/>
        </authorList>
    </citation>
    <scope>NUCLEOTIDE SEQUENCE [LARGE SCALE GENOMIC DNA]</scope>
    <source>
        <strain evidence="12 13">OR16</strain>
    </source>
</reference>
<dbReference type="SUPFAM" id="SSF55874">
    <property type="entry name" value="ATPase domain of HSP90 chaperone/DNA topoisomerase II/histidine kinase"/>
    <property type="match status" value="1"/>
</dbReference>
<proteinExistence type="predicted"/>
<evidence type="ECO:0000256" key="9">
    <source>
        <dbReference type="SAM" id="Phobius"/>
    </source>
</evidence>
<evidence type="ECO:0000256" key="3">
    <source>
        <dbReference type="ARBA" id="ARBA00012438"/>
    </source>
</evidence>
<dbReference type="InterPro" id="IPR003594">
    <property type="entry name" value="HATPase_dom"/>
</dbReference>
<dbReference type="PANTHER" id="PTHR43711:SF1">
    <property type="entry name" value="HISTIDINE KINASE 1"/>
    <property type="match status" value="1"/>
</dbReference>
<dbReference type="CDD" id="cd00082">
    <property type="entry name" value="HisKA"/>
    <property type="match status" value="1"/>
</dbReference>
<dbReference type="CDD" id="cd00075">
    <property type="entry name" value="HATPase"/>
    <property type="match status" value="1"/>
</dbReference>
<comment type="caution">
    <text evidence="12">The sequence shown here is derived from an EMBL/GenBank/DDBJ whole genome shotgun (WGS) entry which is preliminary data.</text>
</comment>
<keyword evidence="4" id="KW-0597">Phosphoprotein</keyword>
<keyword evidence="7" id="KW-0902">Two-component regulatory system</keyword>
<keyword evidence="5" id="KW-0808">Transferase</keyword>
<dbReference type="SMART" id="SM00304">
    <property type="entry name" value="HAMP"/>
    <property type="match status" value="1"/>
</dbReference>
<dbReference type="Pfam" id="PF00672">
    <property type="entry name" value="HAMP"/>
    <property type="match status" value="1"/>
</dbReference>
<evidence type="ECO:0000256" key="1">
    <source>
        <dbReference type="ARBA" id="ARBA00000085"/>
    </source>
</evidence>
<keyword evidence="9" id="KW-0472">Membrane</keyword>
<keyword evidence="9" id="KW-1133">Transmembrane helix</keyword>
<feature type="transmembrane region" description="Helical" evidence="9">
    <location>
        <begin position="218"/>
        <end position="238"/>
    </location>
</feature>
<dbReference type="EMBL" id="AHJE01000037">
    <property type="protein sequence ID" value="EHP42216.1"/>
    <property type="molecule type" value="Genomic_DNA"/>
</dbReference>
<feature type="transmembrane region" description="Helical" evidence="9">
    <location>
        <begin position="35"/>
        <end position="58"/>
    </location>
</feature>
<dbReference type="SUPFAM" id="SSF158472">
    <property type="entry name" value="HAMP domain-like"/>
    <property type="match status" value="1"/>
</dbReference>
<evidence type="ECO:0000256" key="5">
    <source>
        <dbReference type="ARBA" id="ARBA00022679"/>
    </source>
</evidence>
<gene>
    <name evidence="12" type="ORF">OR16_15563</name>
</gene>
<accession>H1S5J0</accession>
<evidence type="ECO:0000313" key="12">
    <source>
        <dbReference type="EMBL" id="EHP42216.1"/>
    </source>
</evidence>
<dbReference type="PANTHER" id="PTHR43711">
    <property type="entry name" value="TWO-COMPONENT HISTIDINE KINASE"/>
    <property type="match status" value="1"/>
</dbReference>
<dbReference type="InterPro" id="IPR003660">
    <property type="entry name" value="HAMP_dom"/>
</dbReference>
<dbReference type="Gene3D" id="1.10.287.130">
    <property type="match status" value="1"/>
</dbReference>
<feature type="domain" description="Histidine kinase" evidence="10">
    <location>
        <begin position="324"/>
        <end position="571"/>
    </location>
</feature>
<keyword evidence="6" id="KW-0418">Kinase</keyword>
<comment type="subcellular location">
    <subcellularLocation>
        <location evidence="2">Membrane</location>
    </subcellularLocation>
</comment>
<dbReference type="InterPro" id="IPR024478">
    <property type="entry name" value="HlyB_4HB_MCP"/>
</dbReference>
<evidence type="ECO:0000256" key="7">
    <source>
        <dbReference type="ARBA" id="ARBA00023012"/>
    </source>
</evidence>
<feature type="region of interest" description="Disordered" evidence="8">
    <location>
        <begin position="567"/>
        <end position="601"/>
    </location>
</feature>
<dbReference type="SMART" id="SM00388">
    <property type="entry name" value="HisKA"/>
    <property type="match status" value="1"/>
</dbReference>
<dbReference type="InterPro" id="IPR005467">
    <property type="entry name" value="His_kinase_dom"/>
</dbReference>
<dbReference type="InterPro" id="IPR036097">
    <property type="entry name" value="HisK_dim/P_sf"/>
</dbReference>
<dbReference type="Gene3D" id="3.30.565.10">
    <property type="entry name" value="Histidine kinase-like ATPase, C-terminal domain"/>
    <property type="match status" value="1"/>
</dbReference>
<dbReference type="SUPFAM" id="SSF47384">
    <property type="entry name" value="Homodimeric domain of signal transducing histidine kinase"/>
    <property type="match status" value="1"/>
</dbReference>
<dbReference type="Pfam" id="PF12729">
    <property type="entry name" value="4HB_MCP_1"/>
    <property type="match status" value="1"/>
</dbReference>
<dbReference type="CDD" id="cd06225">
    <property type="entry name" value="HAMP"/>
    <property type="match status" value="1"/>
</dbReference>
<dbReference type="CDD" id="cd19411">
    <property type="entry name" value="MCP2201-like_sensor"/>
    <property type="match status" value="1"/>
</dbReference>
<dbReference type="InterPro" id="IPR036890">
    <property type="entry name" value="HATPase_C_sf"/>
</dbReference>
<name>H1S5J0_9BURK</name>
<dbReference type="InterPro" id="IPR047347">
    <property type="entry name" value="YvaQ-like_sensor"/>
</dbReference>
<evidence type="ECO:0000259" key="10">
    <source>
        <dbReference type="PROSITE" id="PS50109"/>
    </source>
</evidence>
<dbReference type="GO" id="GO:0016020">
    <property type="term" value="C:membrane"/>
    <property type="evidence" value="ECO:0007669"/>
    <property type="project" value="UniProtKB-SubCell"/>
</dbReference>
<evidence type="ECO:0000256" key="6">
    <source>
        <dbReference type="ARBA" id="ARBA00022777"/>
    </source>
</evidence>
<dbReference type="Pfam" id="PF00512">
    <property type="entry name" value="HisKA"/>
    <property type="match status" value="1"/>
</dbReference>
<dbReference type="PROSITE" id="PS50109">
    <property type="entry name" value="HIS_KIN"/>
    <property type="match status" value="1"/>
</dbReference>
<dbReference type="PROSITE" id="PS50885">
    <property type="entry name" value="HAMP"/>
    <property type="match status" value="1"/>
</dbReference>
<dbReference type="InterPro" id="IPR050736">
    <property type="entry name" value="Sensor_HK_Regulatory"/>
</dbReference>
<dbReference type="GO" id="GO:0000155">
    <property type="term" value="F:phosphorelay sensor kinase activity"/>
    <property type="evidence" value="ECO:0007669"/>
    <property type="project" value="InterPro"/>
</dbReference>
<keyword evidence="9" id="KW-0812">Transmembrane</keyword>
<dbReference type="EC" id="2.7.13.3" evidence="3"/>
<dbReference type="SMART" id="SM00387">
    <property type="entry name" value="HATPase_c"/>
    <property type="match status" value="1"/>
</dbReference>
<dbReference type="AlphaFoldDB" id="H1S5J0"/>
<comment type="catalytic activity">
    <reaction evidence="1">
        <text>ATP + protein L-histidine = ADP + protein N-phospho-L-histidine.</text>
        <dbReference type="EC" id="2.7.13.3"/>
    </reaction>
</comment>
<feature type="region of interest" description="Disordered" evidence="8">
    <location>
        <begin position="500"/>
        <end position="530"/>
    </location>
</feature>
<dbReference type="Pfam" id="PF02518">
    <property type="entry name" value="HATPase_c"/>
    <property type="match status" value="1"/>
</dbReference>
<evidence type="ECO:0000256" key="2">
    <source>
        <dbReference type="ARBA" id="ARBA00004370"/>
    </source>
</evidence>
<sequence length="601" mass="66200">MNHSIRPAPASRRVRRSLGRRLVGLPDSVPMLRPIRVRLSLVFVMFLLLVVGVGLFGINRLSNFHSVSAQISGRWLQSNRILGDLNNYISDYRAFEGDALIATTRADLRAAEGQISKLDDVIKEVEARYGKIEHDPAELALYEQFMTQWSAYRQLVDRVVSLAHQKDTTQAVALYRGESRRAFEQANGTLGVLTERNVVGAAQATEREADAYREARQLIAGAILVSGFLVIAAVIYLVRAVSNPIAGLVDRMHRIMDNDPHVEIPGAGRKDEIGEIARAVVRFRDNTLELERSKAALAAQTTMLLDTLENERRLAVLQRNFVSMASHEFRTPLNVIDGHAQRLMRMKEAPSAEVLGERCGRIRVAVRRMTNLIDHLLDSSQLLDGGRLATLQGVDFSLTLLVHEVCEMHRESSPAAVIEEIVAPGLNEIFHGDAKLLFQAFSNLVGNAIKYSPAGTPVTVQVAGDADVIRVSVSDHGLGIPDKDREHIFERFVRGGNVAGTGGRGRWPVPGQAGSRLAPGRGRGRQRGRAGVELCGPAAARGGIGLKAWAGFEEDARARTSMAWIILPRQRSPHRPQGGDRRPGGPGAWRTRPMPSRPRWR</sequence>
<dbReference type="Proteomes" id="UP000005808">
    <property type="component" value="Unassembled WGS sequence"/>
</dbReference>
<evidence type="ECO:0000256" key="8">
    <source>
        <dbReference type="SAM" id="MobiDB-lite"/>
    </source>
</evidence>
<evidence type="ECO:0000256" key="4">
    <source>
        <dbReference type="ARBA" id="ARBA00022553"/>
    </source>
</evidence>
<feature type="domain" description="HAMP" evidence="11">
    <location>
        <begin position="239"/>
        <end position="292"/>
    </location>
</feature>
<evidence type="ECO:0000259" key="11">
    <source>
        <dbReference type="PROSITE" id="PS50885"/>
    </source>
</evidence>
<dbReference type="InterPro" id="IPR003661">
    <property type="entry name" value="HisK_dim/P_dom"/>
</dbReference>